<accession>A0A935PWH6</accession>
<name>A0A935PWH6_9PROT</name>
<evidence type="ECO:0000313" key="10">
    <source>
        <dbReference type="Proteomes" id="UP000697998"/>
    </source>
</evidence>
<keyword evidence="6 7" id="KW-0998">Cell outer membrane</keyword>
<dbReference type="SUPFAM" id="SSF56954">
    <property type="entry name" value="Outer membrane efflux proteins (OEP)"/>
    <property type="match status" value="1"/>
</dbReference>
<feature type="chain" id="PRO_5037827801" description="Protein CyaE" evidence="8">
    <location>
        <begin position="36"/>
        <end position="487"/>
    </location>
</feature>
<keyword evidence="7" id="KW-0204">Cytolysis</keyword>
<dbReference type="PANTHER" id="PTHR30026:SF21">
    <property type="entry name" value="SLR1270 PROTEIN"/>
    <property type="match status" value="1"/>
</dbReference>
<keyword evidence="3" id="KW-1134">Transmembrane beta strand</keyword>
<dbReference type="InterPro" id="IPR028351">
    <property type="entry name" value="CyaE"/>
</dbReference>
<keyword evidence="2 7" id="KW-0813">Transport</keyword>
<dbReference type="PANTHER" id="PTHR30026">
    <property type="entry name" value="OUTER MEMBRANE PROTEIN TOLC"/>
    <property type="match status" value="1"/>
</dbReference>
<reference evidence="9 10" key="1">
    <citation type="submission" date="2020-10" db="EMBL/GenBank/DDBJ databases">
        <title>Connecting structure to function with the recovery of over 1000 high-quality activated sludge metagenome-assembled genomes encoding full-length rRNA genes using long-read sequencing.</title>
        <authorList>
            <person name="Singleton C.M."/>
            <person name="Petriglieri F."/>
            <person name="Kristensen J.M."/>
            <person name="Kirkegaard R.H."/>
            <person name="Michaelsen T.Y."/>
            <person name="Andersen M.H."/>
            <person name="Karst S.M."/>
            <person name="Dueholm M.S."/>
            <person name="Nielsen P.H."/>
            <person name="Albertsen M."/>
        </authorList>
    </citation>
    <scope>NUCLEOTIDE SEQUENCE [LARGE SCALE GENOMIC DNA]</scope>
    <source>
        <strain evidence="9">EsbW_18-Q3-R4-48_BATAC.285</strain>
    </source>
</reference>
<organism evidence="9 10">
    <name type="scientific">Candidatus Accumulibacter proximus</name>
    <dbReference type="NCBI Taxonomy" id="2954385"/>
    <lineage>
        <taxon>Bacteria</taxon>
        <taxon>Pseudomonadati</taxon>
        <taxon>Pseudomonadota</taxon>
        <taxon>Betaproteobacteria</taxon>
        <taxon>Candidatus Accumulibacter</taxon>
    </lineage>
</organism>
<dbReference type="GO" id="GO:0015288">
    <property type="term" value="F:porin activity"/>
    <property type="evidence" value="ECO:0007669"/>
    <property type="project" value="TreeGrafter"/>
</dbReference>
<comment type="subcellular location">
    <subcellularLocation>
        <location evidence="7">Cell outer membrane</location>
        <topology evidence="7">Peripheral membrane protein</topology>
    </subcellularLocation>
</comment>
<evidence type="ECO:0000256" key="1">
    <source>
        <dbReference type="ARBA" id="ARBA00007613"/>
    </source>
</evidence>
<comment type="function">
    <text evidence="7">CyaE is necessary for transport of calmodulin-sensitive adenylate cyclase-hemolysin (cyclolysin).</text>
</comment>
<evidence type="ECO:0000256" key="3">
    <source>
        <dbReference type="ARBA" id="ARBA00022452"/>
    </source>
</evidence>
<dbReference type="GO" id="GO:0009279">
    <property type="term" value="C:cell outer membrane"/>
    <property type="evidence" value="ECO:0007669"/>
    <property type="project" value="UniProtKB-SubCell"/>
</dbReference>
<keyword evidence="8" id="KW-0732">Signal</keyword>
<comment type="caution">
    <text evidence="9">The sequence shown here is derived from an EMBL/GenBank/DDBJ whole genome shotgun (WGS) entry which is preliminary data.</text>
</comment>
<gene>
    <name evidence="9" type="ORF">IPJ27_01405</name>
</gene>
<dbReference type="Gene3D" id="1.20.1600.10">
    <property type="entry name" value="Outer membrane efflux proteins (OEP)"/>
    <property type="match status" value="1"/>
</dbReference>
<evidence type="ECO:0000256" key="4">
    <source>
        <dbReference type="ARBA" id="ARBA00022692"/>
    </source>
</evidence>
<evidence type="ECO:0000256" key="8">
    <source>
        <dbReference type="SAM" id="SignalP"/>
    </source>
</evidence>
<dbReference type="GO" id="GO:0031640">
    <property type="term" value="P:killing of cells of another organism"/>
    <property type="evidence" value="ECO:0007669"/>
    <property type="project" value="UniProtKB-KW"/>
</dbReference>
<evidence type="ECO:0000256" key="7">
    <source>
        <dbReference type="PIRNR" id="PIRNR001892"/>
    </source>
</evidence>
<dbReference type="GO" id="GO:0015562">
    <property type="term" value="F:efflux transmembrane transporter activity"/>
    <property type="evidence" value="ECO:0007669"/>
    <property type="project" value="InterPro"/>
</dbReference>
<evidence type="ECO:0000256" key="6">
    <source>
        <dbReference type="ARBA" id="ARBA00023237"/>
    </source>
</evidence>
<keyword evidence="4" id="KW-0812">Transmembrane</keyword>
<dbReference type="EMBL" id="JADJMH010000001">
    <property type="protein sequence ID" value="MBK7673517.1"/>
    <property type="molecule type" value="Genomic_DNA"/>
</dbReference>
<dbReference type="Pfam" id="PF02321">
    <property type="entry name" value="OEP"/>
    <property type="match status" value="2"/>
</dbReference>
<dbReference type="InterPro" id="IPR003423">
    <property type="entry name" value="OMP_efflux"/>
</dbReference>
<sequence length="487" mass="51579">MAYTTPSALSRHTRTPPRRLAIATLLAALAGELQAFEVADPFATGALTPPPPALIIDGAALPCQPLAADVPYGVLEVVDLALCLNPTTREVWSAARLQAAQVGLAQADFLPALDGRVAGSRVRVDARSANQSNAALTLSWLLFDFGARSANLEVARQLMSAAVSTLDATVQNVFLEALRAYYNAQAARAAVTAARESEKASRESLSAAEVRYQVGTGTPADRLQAQTAWSQATLTRIRAEGVQRNTLGRLANVMGLDANRPLLLDDIPAASPEASFEGDVAALIAEARERRPDLQAAEAELKAAQSGVDYARAAGLPTLSLSAGPKWEDLGGASANSNSIGLVVNLPLFSGFSTTYSVRAAEARTEVQAARRDNVRQQVALDVWEAYQNLTTATQTIRTSADLLASAEQSERVALGRYKAGVGNILDVLNAQSARSAPSIAACWRSALARKSASHEHPAPEIRSRPPPDHTGCRWCLLVPPEQRTVA</sequence>
<evidence type="ECO:0000256" key="5">
    <source>
        <dbReference type="ARBA" id="ARBA00023136"/>
    </source>
</evidence>
<dbReference type="InterPro" id="IPR051906">
    <property type="entry name" value="TolC-like"/>
</dbReference>
<keyword evidence="5 7" id="KW-0472">Membrane</keyword>
<evidence type="ECO:0000256" key="2">
    <source>
        <dbReference type="ARBA" id="ARBA00022448"/>
    </source>
</evidence>
<proteinExistence type="inferred from homology"/>
<dbReference type="AlphaFoldDB" id="A0A935PWH6"/>
<dbReference type="GO" id="GO:1990281">
    <property type="term" value="C:efflux pump complex"/>
    <property type="evidence" value="ECO:0007669"/>
    <property type="project" value="TreeGrafter"/>
</dbReference>
<protein>
    <recommendedName>
        <fullName evidence="7">Protein CyaE</fullName>
    </recommendedName>
</protein>
<dbReference type="Proteomes" id="UP000697998">
    <property type="component" value="Unassembled WGS sequence"/>
</dbReference>
<feature type="signal peptide" evidence="8">
    <location>
        <begin position="1"/>
        <end position="35"/>
    </location>
</feature>
<dbReference type="PIRSF" id="PIRSF001892">
    <property type="entry name" value="CyaE"/>
    <property type="match status" value="1"/>
</dbReference>
<evidence type="ECO:0000313" key="9">
    <source>
        <dbReference type="EMBL" id="MBK7673517.1"/>
    </source>
</evidence>
<comment type="similarity">
    <text evidence="1 7">Belongs to the outer membrane factor (OMF) (TC 1.B.17) family.</text>
</comment>
<keyword evidence="7" id="KW-0354">Hemolysis</keyword>